<evidence type="ECO:0000313" key="2">
    <source>
        <dbReference type="Proteomes" id="UP000233458"/>
    </source>
</evidence>
<gene>
    <name evidence="1" type="ORF">CSC3H3_01295</name>
</gene>
<dbReference type="Proteomes" id="UP000233458">
    <property type="component" value="Chromosome"/>
</dbReference>
<organism evidence="1 2">
    <name type="scientific">Thalassospira marina</name>
    <dbReference type="NCBI Taxonomy" id="2048283"/>
    <lineage>
        <taxon>Bacteria</taxon>
        <taxon>Pseudomonadati</taxon>
        <taxon>Pseudomonadota</taxon>
        <taxon>Alphaproteobacteria</taxon>
        <taxon>Rhodospirillales</taxon>
        <taxon>Thalassospiraceae</taxon>
        <taxon>Thalassospira</taxon>
    </lineage>
</organism>
<protein>
    <submittedName>
        <fullName evidence="1">Uncharacterized protein</fullName>
    </submittedName>
</protein>
<accession>A0ABM6Q4Q5</accession>
<proteinExistence type="predicted"/>
<evidence type="ECO:0000313" key="1">
    <source>
        <dbReference type="EMBL" id="AUG51493.1"/>
    </source>
</evidence>
<keyword evidence="2" id="KW-1185">Reference proteome</keyword>
<name>A0ABM6Q4Q5_9PROT</name>
<dbReference type="RefSeq" id="WP_101283200.1">
    <property type="nucleotide sequence ID" value="NZ_CP024199.1"/>
</dbReference>
<reference evidence="1 2" key="1">
    <citation type="submission" date="2017-10" db="EMBL/GenBank/DDBJ databases">
        <title>Biodiversity and function of Thalassospira species in the particle-attached aromatic-hydrocarbon-degrading consortia from the surface seawater of the China South Sea.</title>
        <authorList>
            <person name="Dong C."/>
            <person name="Liu R."/>
            <person name="Shao Z."/>
        </authorList>
    </citation>
    <scope>NUCLEOTIDE SEQUENCE [LARGE SCALE GENOMIC DNA]</scope>
    <source>
        <strain evidence="1 2">CSC3H3</strain>
    </source>
</reference>
<dbReference type="EMBL" id="CP024199">
    <property type="protein sequence ID" value="AUG51493.1"/>
    <property type="molecule type" value="Genomic_DNA"/>
</dbReference>
<sequence>MNDCAPIDVWDIDTFDEELLGDLDTHAILIRKYFQILRRQRLERETSDHTMSHPMNPYAEEFIRVTEHVMLLMERRLIRAWHYTRMTDTEVDVLSRNGVILSTINTLRKRLNAQVAEGLLPQDIVELLFWDSPFQTDEFDGRSDKFWMVSHPISIKDSCVAPLLASWGGESVYFSQQCSHVKELLMSIGRPRVLEVAMPLTYSDQTYSASEAVVATYGRSLGCLCEQRVFDLYSDEPLGPEYLLAVHSEGDEAFVTMACEYPAGYAKAVHSRIDSDD</sequence>